<organism evidence="1 2">
    <name type="scientific">Agrocybe chaxingu</name>
    <dbReference type="NCBI Taxonomy" id="84603"/>
    <lineage>
        <taxon>Eukaryota</taxon>
        <taxon>Fungi</taxon>
        <taxon>Dikarya</taxon>
        <taxon>Basidiomycota</taxon>
        <taxon>Agaricomycotina</taxon>
        <taxon>Agaricomycetes</taxon>
        <taxon>Agaricomycetidae</taxon>
        <taxon>Agaricales</taxon>
        <taxon>Agaricineae</taxon>
        <taxon>Strophariaceae</taxon>
        <taxon>Agrocybe</taxon>
    </lineage>
</organism>
<dbReference type="AlphaFoldDB" id="A0A9W8JN40"/>
<accession>A0A9W8JN40</accession>
<comment type="caution">
    <text evidence="1">The sequence shown here is derived from an EMBL/GenBank/DDBJ whole genome shotgun (WGS) entry which is preliminary data.</text>
</comment>
<keyword evidence="2" id="KW-1185">Reference proteome</keyword>
<name>A0A9W8JN40_9AGAR</name>
<proteinExistence type="predicted"/>
<protein>
    <submittedName>
        <fullName evidence="1">Uncharacterized protein</fullName>
    </submittedName>
</protein>
<evidence type="ECO:0000313" key="1">
    <source>
        <dbReference type="EMBL" id="KAJ3486816.1"/>
    </source>
</evidence>
<dbReference type="EMBL" id="JANKHO010003018">
    <property type="protein sequence ID" value="KAJ3486816.1"/>
    <property type="molecule type" value="Genomic_DNA"/>
</dbReference>
<evidence type="ECO:0000313" key="2">
    <source>
        <dbReference type="Proteomes" id="UP001148786"/>
    </source>
</evidence>
<gene>
    <name evidence="1" type="ORF">NLJ89_g11777</name>
</gene>
<dbReference type="Proteomes" id="UP001148786">
    <property type="component" value="Unassembled WGS sequence"/>
</dbReference>
<reference evidence="1" key="1">
    <citation type="submission" date="2022-07" db="EMBL/GenBank/DDBJ databases">
        <title>Genome Sequence of Agrocybe chaxingu.</title>
        <authorList>
            <person name="Buettner E."/>
        </authorList>
    </citation>
    <scope>NUCLEOTIDE SEQUENCE</scope>
    <source>
        <strain evidence="1">MP-N11</strain>
    </source>
</reference>
<sequence length="182" mass="20107">MDVLFDDDFGGGRRGGWFDRYDGFGLGGDVNRSYFAPVSDRAKGALENVSACTFSQLFFLPPLTRHDSDRLERGPTHLMETVAQQADLANVPRVGSDTVLSSSRPVFKESLGNFAGNHLDRGDADGIPTGIMVFSEPHPDIEELFCFMDSCAAWKMTEFATLMLTQGRLRNGHGWKLGAFFM</sequence>